<name>A0A5B8IM49_9ACTN</name>
<organism evidence="2 3">
    <name type="scientific">Streptomyces qinzhouensis</name>
    <dbReference type="NCBI Taxonomy" id="2599401"/>
    <lineage>
        <taxon>Bacteria</taxon>
        <taxon>Bacillati</taxon>
        <taxon>Actinomycetota</taxon>
        <taxon>Actinomycetes</taxon>
        <taxon>Kitasatosporales</taxon>
        <taxon>Streptomycetaceae</taxon>
        <taxon>Streptomyces</taxon>
    </lineage>
</organism>
<dbReference type="Proteomes" id="UP000320580">
    <property type="component" value="Chromosome"/>
</dbReference>
<feature type="transmembrane region" description="Helical" evidence="1">
    <location>
        <begin position="118"/>
        <end position="136"/>
    </location>
</feature>
<proteinExistence type="predicted"/>
<evidence type="ECO:0000313" key="3">
    <source>
        <dbReference type="Proteomes" id="UP000320580"/>
    </source>
</evidence>
<dbReference type="RefSeq" id="WP_146482963.1">
    <property type="nucleotide sequence ID" value="NZ_CP042266.1"/>
</dbReference>
<keyword evidence="1" id="KW-0812">Transmembrane</keyword>
<keyword evidence="3" id="KW-1185">Reference proteome</keyword>
<dbReference type="KEGG" id="sqz:FQU76_27615"/>
<keyword evidence="1" id="KW-1133">Transmembrane helix</keyword>
<dbReference type="OrthoDB" id="3078176at2"/>
<reference evidence="2 3" key="1">
    <citation type="submission" date="2019-07" db="EMBL/GenBank/DDBJ databases">
        <authorList>
            <person name="Zhu P."/>
        </authorList>
    </citation>
    <scope>NUCLEOTIDE SEQUENCE [LARGE SCALE GENOMIC DNA]</scope>
    <source>
        <strain evidence="2 3">SSL-25</strain>
    </source>
</reference>
<dbReference type="EMBL" id="CP042266">
    <property type="protein sequence ID" value="QDY79678.1"/>
    <property type="molecule type" value="Genomic_DNA"/>
</dbReference>
<accession>A0A5B8IM49</accession>
<gene>
    <name evidence="2" type="ORF">FQU76_27615</name>
</gene>
<feature type="transmembrane region" description="Helical" evidence="1">
    <location>
        <begin position="168"/>
        <end position="186"/>
    </location>
</feature>
<dbReference type="AlphaFoldDB" id="A0A5B8IM49"/>
<protein>
    <submittedName>
        <fullName evidence="2">Uncharacterized protein</fullName>
    </submittedName>
</protein>
<keyword evidence="1" id="KW-0472">Membrane</keyword>
<evidence type="ECO:0000256" key="1">
    <source>
        <dbReference type="SAM" id="Phobius"/>
    </source>
</evidence>
<feature type="transmembrane region" description="Helical" evidence="1">
    <location>
        <begin position="68"/>
        <end position="97"/>
    </location>
</feature>
<evidence type="ECO:0000313" key="2">
    <source>
        <dbReference type="EMBL" id="QDY79678.1"/>
    </source>
</evidence>
<sequence length="552" mass="60688">MPPAVSDACRYLCAGAHADDRYRSAVIDELSVHEERFTAPSFGIDAARVLAHACYARRRDLGWALAVVALWVLAVPLAGGYFVILLCPGIVLALLAWADPGAAKASVLARGTLTLIRWLARLVLAYVLLLLVWNGIDGLFRDGAEQHVFGLPTALSLPFLVFDERPPSYALLAVFLYALLVFLVGLRRGQSAQVLTGPLSSGGFRDPEADPAERAASPHTLRRMAEIRYEQHAKLVMYHSDEPFRGAGQAFQPWSLSVELRPRTGVTPEPLDNRTVLERVRPLVEALTVPSPHDSPKSVDAVRDRLRELRTDEVVFLPADGIDSRAAAPYDPEETTEHHEAAVEEGGEARRHFLRIRVGGWYEDVVVTVFVRVHTQGGMLVLEVAPHVLMPVRNAFREAEREAHRYLAGGAFGKVAWAVAHTPASLAWSVRSIYRAAVAAWERGTGGYRWALPEGPAAAVRELGAQGIGSLFQQMDVLRYLKSIQDRISEGVKDALRDAGWQTDEFEQKVITVNGGVYIDSARNSAFGFGENSTAKVANFDRGERHGRDDKD</sequence>